<keyword evidence="3" id="KW-1185">Reference proteome</keyword>
<evidence type="ECO:0000256" key="1">
    <source>
        <dbReference type="SAM" id="MobiDB-lite"/>
    </source>
</evidence>
<name>A0ABP7L5V7_9SPHN</name>
<dbReference type="RefSeq" id="WP_344698883.1">
    <property type="nucleotide sequence ID" value="NZ_BAABBM010000001.1"/>
</dbReference>
<comment type="caution">
    <text evidence="2">The sequence shown here is derived from an EMBL/GenBank/DDBJ whole genome shotgun (WGS) entry which is preliminary data.</text>
</comment>
<accession>A0ABP7L5V7</accession>
<evidence type="ECO:0000313" key="2">
    <source>
        <dbReference type="EMBL" id="GAA3895516.1"/>
    </source>
</evidence>
<proteinExistence type="predicted"/>
<gene>
    <name evidence="2" type="ORF">GCM10022276_13240</name>
</gene>
<feature type="region of interest" description="Disordered" evidence="1">
    <location>
        <begin position="88"/>
        <end position="116"/>
    </location>
</feature>
<protein>
    <submittedName>
        <fullName evidence="2">Uncharacterized protein</fullName>
    </submittedName>
</protein>
<sequence length="116" mass="12009">MRRVQAYLPQVSSFWKLLVLFAVLLMPFGRAPAAAHGSDRAGMTAMAAEHCPGTPSDRNKKAGIALCTMACAAALPAAAPAADPAVQHFHETPTVAPASQLTGLHPETATPPPRAS</sequence>
<dbReference type="Proteomes" id="UP001500827">
    <property type="component" value="Unassembled WGS sequence"/>
</dbReference>
<dbReference type="EMBL" id="BAABBM010000001">
    <property type="protein sequence ID" value="GAA3895516.1"/>
    <property type="molecule type" value="Genomic_DNA"/>
</dbReference>
<organism evidence="2 3">
    <name type="scientific">Sphingomonas limnosediminicola</name>
    <dbReference type="NCBI Taxonomy" id="940133"/>
    <lineage>
        <taxon>Bacteria</taxon>
        <taxon>Pseudomonadati</taxon>
        <taxon>Pseudomonadota</taxon>
        <taxon>Alphaproteobacteria</taxon>
        <taxon>Sphingomonadales</taxon>
        <taxon>Sphingomonadaceae</taxon>
        <taxon>Sphingomonas</taxon>
    </lineage>
</organism>
<reference evidence="3" key="1">
    <citation type="journal article" date="2019" name="Int. J. Syst. Evol. Microbiol.">
        <title>The Global Catalogue of Microorganisms (GCM) 10K type strain sequencing project: providing services to taxonomists for standard genome sequencing and annotation.</title>
        <authorList>
            <consortium name="The Broad Institute Genomics Platform"/>
            <consortium name="The Broad Institute Genome Sequencing Center for Infectious Disease"/>
            <person name="Wu L."/>
            <person name="Ma J."/>
        </authorList>
    </citation>
    <scope>NUCLEOTIDE SEQUENCE [LARGE SCALE GENOMIC DNA]</scope>
    <source>
        <strain evidence="3">JCM 17543</strain>
    </source>
</reference>
<evidence type="ECO:0000313" key="3">
    <source>
        <dbReference type="Proteomes" id="UP001500827"/>
    </source>
</evidence>